<feature type="compositionally biased region" description="Basic and acidic residues" evidence="1">
    <location>
        <begin position="216"/>
        <end position="232"/>
    </location>
</feature>
<name>A0A0D2KES9_9EURO</name>
<feature type="compositionally biased region" description="Low complexity" evidence="1">
    <location>
        <begin position="124"/>
        <end position="135"/>
    </location>
</feature>
<dbReference type="AlphaFoldDB" id="A0A0D2KES9"/>
<dbReference type="GeneID" id="27707729"/>
<proteinExistence type="predicted"/>
<dbReference type="Proteomes" id="UP000053411">
    <property type="component" value="Unassembled WGS sequence"/>
</dbReference>
<organism evidence="2 3">
    <name type="scientific">Fonsecaea multimorphosa CBS 102226</name>
    <dbReference type="NCBI Taxonomy" id="1442371"/>
    <lineage>
        <taxon>Eukaryota</taxon>
        <taxon>Fungi</taxon>
        <taxon>Dikarya</taxon>
        <taxon>Ascomycota</taxon>
        <taxon>Pezizomycotina</taxon>
        <taxon>Eurotiomycetes</taxon>
        <taxon>Chaetothyriomycetidae</taxon>
        <taxon>Chaetothyriales</taxon>
        <taxon>Herpotrichiellaceae</taxon>
        <taxon>Fonsecaea</taxon>
    </lineage>
</organism>
<evidence type="ECO:0000313" key="3">
    <source>
        <dbReference type="Proteomes" id="UP000053411"/>
    </source>
</evidence>
<dbReference type="EMBL" id="KN848064">
    <property type="protein sequence ID" value="KIY01845.1"/>
    <property type="molecule type" value="Genomic_DNA"/>
</dbReference>
<feature type="compositionally biased region" description="Polar residues" evidence="1">
    <location>
        <begin position="142"/>
        <end position="166"/>
    </location>
</feature>
<gene>
    <name evidence="2" type="ORF">Z520_01983</name>
</gene>
<dbReference type="OrthoDB" id="2402960at2759"/>
<feature type="compositionally biased region" description="Basic and acidic residues" evidence="1">
    <location>
        <begin position="182"/>
        <end position="209"/>
    </location>
</feature>
<dbReference type="STRING" id="1442371.A0A0D2KES9"/>
<feature type="compositionally biased region" description="Basic residues" evidence="1">
    <location>
        <begin position="322"/>
        <end position="336"/>
    </location>
</feature>
<evidence type="ECO:0000313" key="2">
    <source>
        <dbReference type="EMBL" id="KIY01845.1"/>
    </source>
</evidence>
<accession>A0A0D2KES9</accession>
<sequence length="368" mass="39761">MGDFSQSRGGDDLFDDEIIPIEDPPHGKITTELAQVSLEPTPVPPPVEAVSAAAPPQSEAVSAAAPPQSTPSDAPFPGRGGGPKKPSTGLEDSKWATKPAESAKPAQRTNNASKPLTEEAAQLSTTQSDTTITDQPAEASAGDTTSANTAPLNALTGPSNPASTLKTPAPPHTRAQADAASFEERERIAKEKREIERKDRRALEGERGRDRPRKLGGREGREWDRDKDDQVIDGRGGGRRNFDPRPFSAEEDDLRKYEWHEGVVEVVEDEVVAEEVEAGAVDSADNMVTAVAATVGLRTPNINPTCLPTPISLHYLRHLHSQRPRHHRFRSRKLRPAPRMSPCQDQIPCTASRLAVEGFGLSRSSRAN</sequence>
<reference evidence="2 3" key="1">
    <citation type="submission" date="2015-01" db="EMBL/GenBank/DDBJ databases">
        <title>The Genome Sequence of Fonsecaea multimorphosa CBS 102226.</title>
        <authorList>
            <consortium name="The Broad Institute Genomics Platform"/>
            <person name="Cuomo C."/>
            <person name="de Hoog S."/>
            <person name="Gorbushina A."/>
            <person name="Stielow B."/>
            <person name="Teixiera M."/>
            <person name="Abouelleil A."/>
            <person name="Chapman S.B."/>
            <person name="Priest M."/>
            <person name="Young S.K."/>
            <person name="Wortman J."/>
            <person name="Nusbaum C."/>
            <person name="Birren B."/>
        </authorList>
    </citation>
    <scope>NUCLEOTIDE SEQUENCE [LARGE SCALE GENOMIC DNA]</scope>
    <source>
        <strain evidence="2 3">CBS 102226</strain>
    </source>
</reference>
<feature type="compositionally biased region" description="Low complexity" evidence="1">
    <location>
        <begin position="48"/>
        <end position="67"/>
    </location>
</feature>
<evidence type="ECO:0000256" key="1">
    <source>
        <dbReference type="SAM" id="MobiDB-lite"/>
    </source>
</evidence>
<dbReference type="VEuPathDB" id="FungiDB:Z520_01983"/>
<feature type="region of interest" description="Disordered" evidence="1">
    <location>
        <begin position="322"/>
        <end position="345"/>
    </location>
</feature>
<keyword evidence="3" id="KW-1185">Reference proteome</keyword>
<dbReference type="RefSeq" id="XP_016635967.1">
    <property type="nucleotide sequence ID" value="XM_016772497.1"/>
</dbReference>
<feature type="region of interest" description="Disordered" evidence="1">
    <location>
        <begin position="1"/>
        <end position="247"/>
    </location>
</feature>
<protein>
    <submittedName>
        <fullName evidence="2">Uncharacterized protein</fullName>
    </submittedName>
</protein>